<reference evidence="6" key="1">
    <citation type="submission" date="2016-10" db="EMBL/GenBank/DDBJ databases">
        <authorList>
            <person name="Varghese N."/>
            <person name="Submissions S."/>
        </authorList>
    </citation>
    <scope>NUCLEOTIDE SEQUENCE [LARGE SCALE GENOMIC DNA]</scope>
    <source>
        <strain evidence="6">DSM 26424</strain>
    </source>
</reference>
<dbReference type="InterPro" id="IPR050984">
    <property type="entry name" value="Gfo/Idh/MocA_domain"/>
</dbReference>
<sequence length="324" mass="35102">MAEYLRWGVLGAANFARTQMAPAIHAARGGVLAALATSDPAKATGFTAFAPELRVHDSYDALLADPQIDAVYIPLPNTMHVDWTRRAVEAGKHVLCEKPIAMTASEIDALIALRDGSGKLVAEAWMIAHHPQFAKARELLQEDALGKLVRVDSTHSFYNADPGNIRNQAAAGGGALPDVGIYAFGSVRLITGQDPQQILAAHLDWEGGVDTAAHVMARFPDFLYTGRVSTRAAPWQEILLHGERGVMRLSVPFNVNVFGPATLELFGPGLETRTWRWPGDNHYVLQVEAFNAAALGQADFPLPLEFCRGTQAFIDQIYAAAQKP</sequence>
<dbReference type="PANTHER" id="PTHR22604:SF105">
    <property type="entry name" value="TRANS-1,2-DIHYDROBENZENE-1,2-DIOL DEHYDROGENASE"/>
    <property type="match status" value="1"/>
</dbReference>
<name>A0A1G8RK56_9RHOB</name>
<dbReference type="InterPro" id="IPR055170">
    <property type="entry name" value="GFO_IDH_MocA-like_dom"/>
</dbReference>
<feature type="domain" description="Gfo/Idh/MocA-like oxidoreductase N-terminal" evidence="3">
    <location>
        <begin position="5"/>
        <end position="121"/>
    </location>
</feature>
<protein>
    <submittedName>
        <fullName evidence="5">Predicted dehydrogenase</fullName>
    </submittedName>
</protein>
<dbReference type="Pfam" id="PF22725">
    <property type="entry name" value="GFO_IDH_MocA_C3"/>
    <property type="match status" value="1"/>
</dbReference>
<dbReference type="RefSeq" id="WP_089850155.1">
    <property type="nucleotide sequence ID" value="NZ_FNEJ01000020.1"/>
</dbReference>
<dbReference type="InterPro" id="IPR000683">
    <property type="entry name" value="Gfo/Idh/MocA-like_OxRdtase_N"/>
</dbReference>
<dbReference type="Pfam" id="PF01408">
    <property type="entry name" value="GFO_IDH_MocA"/>
    <property type="match status" value="1"/>
</dbReference>
<dbReference type="STRING" id="555512.SAMN04487993_102078"/>
<dbReference type="Proteomes" id="UP000199093">
    <property type="component" value="Unassembled WGS sequence"/>
</dbReference>
<dbReference type="SUPFAM" id="SSF55347">
    <property type="entry name" value="Glyceraldehyde-3-phosphate dehydrogenase-like, C-terminal domain"/>
    <property type="match status" value="1"/>
</dbReference>
<evidence type="ECO:0000259" key="4">
    <source>
        <dbReference type="Pfam" id="PF22725"/>
    </source>
</evidence>
<dbReference type="GO" id="GO:0000166">
    <property type="term" value="F:nucleotide binding"/>
    <property type="evidence" value="ECO:0007669"/>
    <property type="project" value="InterPro"/>
</dbReference>
<keyword evidence="6" id="KW-1185">Reference proteome</keyword>
<dbReference type="AlphaFoldDB" id="A0A1G8RK56"/>
<evidence type="ECO:0000313" key="5">
    <source>
        <dbReference type="EMBL" id="SDJ17331.1"/>
    </source>
</evidence>
<evidence type="ECO:0000256" key="2">
    <source>
        <dbReference type="ARBA" id="ARBA00023002"/>
    </source>
</evidence>
<dbReference type="SUPFAM" id="SSF51735">
    <property type="entry name" value="NAD(P)-binding Rossmann-fold domains"/>
    <property type="match status" value="1"/>
</dbReference>
<comment type="similarity">
    <text evidence="1">Belongs to the Gfo/Idh/MocA family.</text>
</comment>
<dbReference type="Gene3D" id="3.30.360.10">
    <property type="entry name" value="Dihydrodipicolinate Reductase, domain 2"/>
    <property type="match status" value="1"/>
</dbReference>
<dbReference type="OrthoDB" id="9792935at2"/>
<accession>A0A1G8RK56</accession>
<organism evidence="5 6">
    <name type="scientific">Salipiger marinus</name>
    <dbReference type="NCBI Taxonomy" id="555512"/>
    <lineage>
        <taxon>Bacteria</taxon>
        <taxon>Pseudomonadati</taxon>
        <taxon>Pseudomonadota</taxon>
        <taxon>Alphaproteobacteria</taxon>
        <taxon>Rhodobacterales</taxon>
        <taxon>Roseobacteraceae</taxon>
        <taxon>Salipiger</taxon>
    </lineage>
</organism>
<evidence type="ECO:0000256" key="1">
    <source>
        <dbReference type="ARBA" id="ARBA00010928"/>
    </source>
</evidence>
<feature type="domain" description="GFO/IDH/MocA-like oxidoreductase" evidence="4">
    <location>
        <begin position="133"/>
        <end position="247"/>
    </location>
</feature>
<proteinExistence type="inferred from homology"/>
<gene>
    <name evidence="5" type="ORF">SAMN04487993_102078</name>
</gene>
<evidence type="ECO:0000259" key="3">
    <source>
        <dbReference type="Pfam" id="PF01408"/>
    </source>
</evidence>
<dbReference type="GO" id="GO:0016491">
    <property type="term" value="F:oxidoreductase activity"/>
    <property type="evidence" value="ECO:0007669"/>
    <property type="project" value="UniProtKB-KW"/>
</dbReference>
<dbReference type="EMBL" id="FNEJ01000020">
    <property type="protein sequence ID" value="SDJ17331.1"/>
    <property type="molecule type" value="Genomic_DNA"/>
</dbReference>
<keyword evidence="2" id="KW-0560">Oxidoreductase</keyword>
<dbReference type="PANTHER" id="PTHR22604">
    <property type="entry name" value="OXIDOREDUCTASES"/>
    <property type="match status" value="1"/>
</dbReference>
<dbReference type="Gene3D" id="3.40.50.720">
    <property type="entry name" value="NAD(P)-binding Rossmann-like Domain"/>
    <property type="match status" value="1"/>
</dbReference>
<dbReference type="InterPro" id="IPR036291">
    <property type="entry name" value="NAD(P)-bd_dom_sf"/>
</dbReference>
<evidence type="ECO:0000313" key="6">
    <source>
        <dbReference type="Proteomes" id="UP000199093"/>
    </source>
</evidence>